<dbReference type="Pfam" id="PF03547">
    <property type="entry name" value="Mem_trans"/>
    <property type="match status" value="1"/>
</dbReference>
<comment type="subcellular location">
    <subcellularLocation>
        <location evidence="1">Membrane</location>
        <topology evidence="1">Multi-pass membrane protein</topology>
    </subcellularLocation>
</comment>
<dbReference type="PANTHER" id="PTHR31794">
    <property type="entry name" value="AUXIN EFFLUX TRANSPORTER FAMILY PROTEIN (EUROFUNG)"/>
    <property type="match status" value="1"/>
</dbReference>
<dbReference type="AlphaFoldDB" id="A0A0C9T7H3"/>
<evidence type="ECO:0000313" key="7">
    <source>
        <dbReference type="Proteomes" id="UP000053263"/>
    </source>
</evidence>
<feature type="transmembrane region" description="Helical" evidence="5">
    <location>
        <begin position="73"/>
        <end position="94"/>
    </location>
</feature>
<proteinExistence type="predicted"/>
<evidence type="ECO:0000256" key="1">
    <source>
        <dbReference type="ARBA" id="ARBA00004141"/>
    </source>
</evidence>
<protein>
    <recommendedName>
        <fullName evidence="8">Auxin efflux carrier</fullName>
    </recommendedName>
</protein>
<dbReference type="GO" id="GO:0055085">
    <property type="term" value="P:transmembrane transport"/>
    <property type="evidence" value="ECO:0007669"/>
    <property type="project" value="InterPro"/>
</dbReference>
<dbReference type="GO" id="GO:0016020">
    <property type="term" value="C:membrane"/>
    <property type="evidence" value="ECO:0007669"/>
    <property type="project" value="UniProtKB-SubCell"/>
</dbReference>
<keyword evidence="7" id="KW-1185">Reference proteome</keyword>
<keyword evidence="4 5" id="KW-0472">Membrane</keyword>
<dbReference type="PANTHER" id="PTHR31794:SF4">
    <property type="entry name" value="AUXIN EFFLUX TRANSPORTER FAMILY PROTEIN (EUROFUNG)"/>
    <property type="match status" value="1"/>
</dbReference>
<name>A0A0C9T7H3_PLICR</name>
<keyword evidence="3 5" id="KW-1133">Transmembrane helix</keyword>
<dbReference type="InterPro" id="IPR004776">
    <property type="entry name" value="Mem_transp_PIN-like"/>
</dbReference>
<dbReference type="GO" id="GO:0005783">
    <property type="term" value="C:endoplasmic reticulum"/>
    <property type="evidence" value="ECO:0007669"/>
    <property type="project" value="TreeGrafter"/>
</dbReference>
<accession>A0A0C9T7H3</accession>
<evidence type="ECO:0008006" key="8">
    <source>
        <dbReference type="Google" id="ProtNLM"/>
    </source>
</evidence>
<organism evidence="6 7">
    <name type="scientific">Plicaturopsis crispa FD-325 SS-3</name>
    <dbReference type="NCBI Taxonomy" id="944288"/>
    <lineage>
        <taxon>Eukaryota</taxon>
        <taxon>Fungi</taxon>
        <taxon>Dikarya</taxon>
        <taxon>Basidiomycota</taxon>
        <taxon>Agaricomycotina</taxon>
        <taxon>Agaricomycetes</taxon>
        <taxon>Agaricomycetidae</taxon>
        <taxon>Amylocorticiales</taxon>
        <taxon>Amylocorticiaceae</taxon>
        <taxon>Plicatura</taxon>
        <taxon>Plicaturopsis crispa</taxon>
    </lineage>
</organism>
<sequence length="423" mass="46368">MSNASFLVSFFGALQAAISVELTLFYGYAAARLGLVDETTSHKLSGLCTRVFLPCLIVVQCGPELTVTDIKELWVLFVWSFLSISLAFLIGWAGRYFLKLPGWAVAACAINNANAMPLLLLQSLSSTSALDSLAGWKPGETSEHAIARAKTYVLLYMIVQQSYGFLAGPGWLRLDVKTDDEEQPRPQLSHILQDEEHVGLLDDDELNAIPQQDAALAARHLTDVLQYKPDYPKIPRYLQKFGDVLNPPIVGALMALFIGLTPPLHKLMLNAGSSPLYPSLTSSLKNIGDLFTSLQMFVLGCQLYLTRAKAHNLGPDARATTTPSWRTSLFVLTVRFIIMPASCIGIVYGLVRLDPVWFRRDPMLWFVMMISPSGPSAILLAALGELVHVDEAQIAAFLFISYLVSPLISVVVSLAIEVIGTLQ</sequence>
<evidence type="ECO:0000256" key="5">
    <source>
        <dbReference type="SAM" id="Phobius"/>
    </source>
</evidence>
<dbReference type="EMBL" id="KN832572">
    <property type="protein sequence ID" value="KII84138.1"/>
    <property type="molecule type" value="Genomic_DNA"/>
</dbReference>
<evidence type="ECO:0000256" key="2">
    <source>
        <dbReference type="ARBA" id="ARBA00022692"/>
    </source>
</evidence>
<evidence type="ECO:0000256" key="4">
    <source>
        <dbReference type="ARBA" id="ARBA00023136"/>
    </source>
</evidence>
<evidence type="ECO:0000313" key="6">
    <source>
        <dbReference type="EMBL" id="KII84138.1"/>
    </source>
</evidence>
<dbReference type="HOGENOM" id="CLU_032414_0_0_1"/>
<feature type="transmembrane region" description="Helical" evidence="5">
    <location>
        <begin position="395"/>
        <end position="416"/>
    </location>
</feature>
<gene>
    <name evidence="6" type="ORF">PLICRDRAFT_95497</name>
</gene>
<reference evidence="6 7" key="1">
    <citation type="submission" date="2014-06" db="EMBL/GenBank/DDBJ databases">
        <title>Evolutionary Origins and Diversification of the Mycorrhizal Mutualists.</title>
        <authorList>
            <consortium name="DOE Joint Genome Institute"/>
            <consortium name="Mycorrhizal Genomics Consortium"/>
            <person name="Kohler A."/>
            <person name="Kuo A."/>
            <person name="Nagy L.G."/>
            <person name="Floudas D."/>
            <person name="Copeland A."/>
            <person name="Barry K.W."/>
            <person name="Cichocki N."/>
            <person name="Veneault-Fourrey C."/>
            <person name="LaButti K."/>
            <person name="Lindquist E.A."/>
            <person name="Lipzen A."/>
            <person name="Lundell T."/>
            <person name="Morin E."/>
            <person name="Murat C."/>
            <person name="Riley R."/>
            <person name="Ohm R."/>
            <person name="Sun H."/>
            <person name="Tunlid A."/>
            <person name="Henrissat B."/>
            <person name="Grigoriev I.V."/>
            <person name="Hibbett D.S."/>
            <person name="Martin F."/>
        </authorList>
    </citation>
    <scope>NUCLEOTIDE SEQUENCE [LARGE SCALE GENOMIC DNA]</scope>
    <source>
        <strain evidence="6 7">FD-325 SS-3</strain>
    </source>
</reference>
<dbReference type="Proteomes" id="UP000053263">
    <property type="component" value="Unassembled WGS sequence"/>
</dbReference>
<feature type="transmembrane region" description="Helical" evidence="5">
    <location>
        <begin position="363"/>
        <end position="383"/>
    </location>
</feature>
<evidence type="ECO:0000256" key="3">
    <source>
        <dbReference type="ARBA" id="ARBA00022989"/>
    </source>
</evidence>
<dbReference type="OrthoDB" id="191139at2759"/>
<keyword evidence="2 5" id="KW-0812">Transmembrane</keyword>
<feature type="transmembrane region" description="Helical" evidence="5">
    <location>
        <begin position="327"/>
        <end position="351"/>
    </location>
</feature>